<feature type="transmembrane region" description="Helical" evidence="1">
    <location>
        <begin position="6"/>
        <end position="24"/>
    </location>
</feature>
<evidence type="ECO:0000313" key="2">
    <source>
        <dbReference type="EMBL" id="KAI5072650.1"/>
    </source>
</evidence>
<accession>A0A9D4URN5</accession>
<keyword evidence="1" id="KW-0472">Membrane</keyword>
<feature type="transmembrane region" description="Helical" evidence="1">
    <location>
        <begin position="31"/>
        <end position="56"/>
    </location>
</feature>
<proteinExistence type="predicted"/>
<dbReference type="Proteomes" id="UP000886520">
    <property type="component" value="Chromosome 12"/>
</dbReference>
<dbReference type="OrthoDB" id="1928656at2759"/>
<evidence type="ECO:0000256" key="1">
    <source>
        <dbReference type="SAM" id="Phobius"/>
    </source>
</evidence>
<evidence type="ECO:0000313" key="3">
    <source>
        <dbReference type="Proteomes" id="UP000886520"/>
    </source>
</evidence>
<name>A0A9D4URN5_ADICA</name>
<reference evidence="2" key="1">
    <citation type="submission" date="2021-01" db="EMBL/GenBank/DDBJ databases">
        <title>Adiantum capillus-veneris genome.</title>
        <authorList>
            <person name="Fang Y."/>
            <person name="Liao Q."/>
        </authorList>
    </citation>
    <scope>NUCLEOTIDE SEQUENCE</scope>
    <source>
        <strain evidence="2">H3</strain>
        <tissue evidence="2">Leaf</tissue>
    </source>
</reference>
<keyword evidence="1" id="KW-1133">Transmembrane helix</keyword>
<keyword evidence="3" id="KW-1185">Reference proteome</keyword>
<dbReference type="AlphaFoldDB" id="A0A9D4URN5"/>
<keyword evidence="1" id="KW-0812">Transmembrane</keyword>
<organism evidence="2 3">
    <name type="scientific">Adiantum capillus-veneris</name>
    <name type="common">Maidenhair fern</name>
    <dbReference type="NCBI Taxonomy" id="13818"/>
    <lineage>
        <taxon>Eukaryota</taxon>
        <taxon>Viridiplantae</taxon>
        <taxon>Streptophyta</taxon>
        <taxon>Embryophyta</taxon>
        <taxon>Tracheophyta</taxon>
        <taxon>Polypodiopsida</taxon>
        <taxon>Polypodiidae</taxon>
        <taxon>Polypodiales</taxon>
        <taxon>Pteridineae</taxon>
        <taxon>Pteridaceae</taxon>
        <taxon>Vittarioideae</taxon>
        <taxon>Adiantum</taxon>
    </lineage>
</organism>
<feature type="non-terminal residue" evidence="2">
    <location>
        <position position="103"/>
    </location>
</feature>
<protein>
    <submittedName>
        <fullName evidence="2">Uncharacterized protein</fullName>
    </submittedName>
</protein>
<comment type="caution">
    <text evidence="2">The sequence shown here is derived from an EMBL/GenBank/DDBJ whole genome shotgun (WGS) entry which is preliminary data.</text>
</comment>
<sequence>APTWVVWNAVMLGLAISLFALLWVAMGSTSFVLLTHVVLLIGLAGTLFALLSWFVAETGFVSVDQQMKELNLGENGDENSKIRGTNVTSGYKLCPFSFGRQIF</sequence>
<gene>
    <name evidence="2" type="ORF">GOP47_0012756</name>
</gene>
<dbReference type="EMBL" id="JABFUD020000012">
    <property type="protein sequence ID" value="KAI5072650.1"/>
    <property type="molecule type" value="Genomic_DNA"/>
</dbReference>